<dbReference type="Gene3D" id="3.40.50.300">
    <property type="entry name" value="P-loop containing nucleotide triphosphate hydrolases"/>
    <property type="match status" value="1"/>
</dbReference>
<comment type="function">
    <text evidence="11">DNA polymerase III is a complex, multichain enzyme responsible for most of the replicative synthesis in bacteria. This DNA polymerase also exhibits 3' to 5' exonuclease activity.</text>
</comment>
<dbReference type="GO" id="GO:0009360">
    <property type="term" value="C:DNA polymerase III complex"/>
    <property type="evidence" value="ECO:0007669"/>
    <property type="project" value="InterPro"/>
</dbReference>
<evidence type="ECO:0000256" key="2">
    <source>
        <dbReference type="ARBA" id="ARBA00022679"/>
    </source>
</evidence>
<dbReference type="InterPro" id="IPR050238">
    <property type="entry name" value="DNA_Rep/Repair_Clamp_Loader"/>
</dbReference>
<dbReference type="Gene3D" id="1.20.272.10">
    <property type="match status" value="1"/>
</dbReference>
<feature type="domain" description="AAA+ ATPase" evidence="13">
    <location>
        <begin position="37"/>
        <end position="179"/>
    </location>
</feature>
<dbReference type="SUPFAM" id="SSF52540">
    <property type="entry name" value="P-loop containing nucleoside triphosphate hydrolases"/>
    <property type="match status" value="1"/>
</dbReference>
<dbReference type="InterPro" id="IPR012763">
    <property type="entry name" value="DNA_pol_III_sug/sutau_N"/>
</dbReference>
<comment type="similarity">
    <text evidence="1 11">Belongs to the DnaX/STICHEL family.</text>
</comment>
<evidence type="ECO:0000256" key="10">
    <source>
        <dbReference type="ARBA" id="ARBA00049244"/>
    </source>
</evidence>
<dbReference type="InterPro" id="IPR045085">
    <property type="entry name" value="HLD_clamp_pol_III_gamma_tau"/>
</dbReference>
<keyword evidence="4 11" id="KW-0235">DNA replication</keyword>
<evidence type="ECO:0000256" key="12">
    <source>
        <dbReference type="SAM" id="MobiDB-lite"/>
    </source>
</evidence>
<dbReference type="AlphaFoldDB" id="A0A445N300"/>
<accession>A0A445N300</accession>
<dbReference type="FunFam" id="3.40.50.300:FF:000014">
    <property type="entry name" value="DNA polymerase III subunit gamma/tau"/>
    <property type="match status" value="1"/>
</dbReference>
<dbReference type="SUPFAM" id="SSF48019">
    <property type="entry name" value="post-AAA+ oligomerization domain-like"/>
    <property type="match status" value="1"/>
</dbReference>
<comment type="subunit">
    <text evidence="11">DNA polymerase III contains a core (composed of alpha, epsilon and theta chains) that associates with a tau subunit. This core dimerizes to form the POLIII' complex. PolIII' associates with the gamma complex (composed of gamma, delta, delta', psi and chi chains) and with the beta chain to form the complete DNA polymerase III complex.</text>
</comment>
<evidence type="ECO:0000256" key="3">
    <source>
        <dbReference type="ARBA" id="ARBA00022695"/>
    </source>
</evidence>
<evidence type="ECO:0000256" key="11">
    <source>
        <dbReference type="RuleBase" id="RU364063"/>
    </source>
</evidence>
<evidence type="ECO:0000256" key="4">
    <source>
        <dbReference type="ARBA" id="ARBA00022705"/>
    </source>
</evidence>
<dbReference type="InterPro" id="IPR008921">
    <property type="entry name" value="DNA_pol3_clamp-load_cplx_C"/>
</dbReference>
<dbReference type="CDD" id="cd00009">
    <property type="entry name" value="AAA"/>
    <property type="match status" value="1"/>
</dbReference>
<dbReference type="InterPro" id="IPR027417">
    <property type="entry name" value="P-loop_NTPase"/>
</dbReference>
<dbReference type="InterPro" id="IPR001270">
    <property type="entry name" value="ClpA/B"/>
</dbReference>
<dbReference type="InterPro" id="IPR003593">
    <property type="entry name" value="AAA+_ATPase"/>
</dbReference>
<dbReference type="GO" id="GO:0003887">
    <property type="term" value="F:DNA-directed DNA polymerase activity"/>
    <property type="evidence" value="ECO:0007669"/>
    <property type="project" value="UniProtKB-KW"/>
</dbReference>
<sequence>MSYEVLARKWRPQVFEDVIGQEHITQTLINAIKSGRLAHAYLFSGPRGIGKTSVARILAKAMNCTNGEPGVPCNHCQSCVEITEGSSVDVQEIDGASNRGIDEIRELRENVKYMPSSSNYRVYIIDEVHMLTLHAFNALLKTLEEPPGHVKFIFATTETHKVPVTILSRCQRFDFKKITLPHLIAHLKRITTDENIQISPSGLALIAREAEGCVRDAQSLLDQVISFAGQRVEDAHVIEILGVIDRHILFEASGAIIEGSPETCLRIVEQIYNYGYDIKEFYKALMGQFRNLLVSVLTSDDNMLDITDAERDEARRQARLAGIEKLQIILNFLIQREQGIRFASSPRLILETTMIRLCHVGDFLSFDGLLEKISSLEKRLLSAAPSGEMPSSDHISDPAARWVSVKAEKKEVKHEQRLSTNYNNIVYGKDWVDFLDFLKSKSPPIYNVLKDWEFLNLSDGTLEIARASQAFSSAYFDDKDRFEQLASFCREFFQKDILVKIVKNNQTAPQKGRPSKKEVSGDKIPKNADLPRHVQEVLKMFEGDIKDTRQ</sequence>
<evidence type="ECO:0000256" key="9">
    <source>
        <dbReference type="ARBA" id="ARBA00022932"/>
    </source>
</evidence>
<name>A0A445N300_9BACT</name>
<dbReference type="InterPro" id="IPR022754">
    <property type="entry name" value="DNA_pol_III_gamma-3"/>
</dbReference>
<gene>
    <name evidence="11 14" type="primary">dnaX</name>
    <name evidence="14" type="ORF">PITCH_A810010</name>
</gene>
<dbReference type="Pfam" id="PF22608">
    <property type="entry name" value="DNAX_ATPase_lid"/>
    <property type="match status" value="1"/>
</dbReference>
<dbReference type="PANTHER" id="PTHR11669">
    <property type="entry name" value="REPLICATION FACTOR C / DNA POLYMERASE III GAMMA-TAU SUBUNIT"/>
    <property type="match status" value="1"/>
</dbReference>
<dbReference type="EMBL" id="OJIN01000227">
    <property type="protein sequence ID" value="SPD76079.1"/>
    <property type="molecule type" value="Genomic_DNA"/>
</dbReference>
<dbReference type="Pfam" id="PF12169">
    <property type="entry name" value="DNA_pol3_gamma3"/>
    <property type="match status" value="1"/>
</dbReference>
<dbReference type="EC" id="2.7.7.7" evidence="11"/>
<dbReference type="Gene3D" id="1.10.8.60">
    <property type="match status" value="1"/>
</dbReference>
<comment type="catalytic activity">
    <reaction evidence="10 11">
        <text>DNA(n) + a 2'-deoxyribonucleoside 5'-triphosphate = DNA(n+1) + diphosphate</text>
        <dbReference type="Rhea" id="RHEA:22508"/>
        <dbReference type="Rhea" id="RHEA-COMP:17339"/>
        <dbReference type="Rhea" id="RHEA-COMP:17340"/>
        <dbReference type="ChEBI" id="CHEBI:33019"/>
        <dbReference type="ChEBI" id="CHEBI:61560"/>
        <dbReference type="ChEBI" id="CHEBI:173112"/>
        <dbReference type="EC" id="2.7.7.7"/>
    </reaction>
</comment>
<evidence type="ECO:0000256" key="5">
    <source>
        <dbReference type="ARBA" id="ARBA00022723"/>
    </source>
</evidence>
<evidence type="ECO:0000256" key="8">
    <source>
        <dbReference type="ARBA" id="ARBA00022840"/>
    </source>
</evidence>
<dbReference type="GO" id="GO:0006261">
    <property type="term" value="P:DNA-templated DNA replication"/>
    <property type="evidence" value="ECO:0007669"/>
    <property type="project" value="TreeGrafter"/>
</dbReference>
<keyword evidence="7" id="KW-0862">Zinc</keyword>
<dbReference type="SMART" id="SM00382">
    <property type="entry name" value="AAA"/>
    <property type="match status" value="1"/>
</dbReference>
<evidence type="ECO:0000256" key="6">
    <source>
        <dbReference type="ARBA" id="ARBA00022741"/>
    </source>
</evidence>
<dbReference type="GO" id="GO:0005524">
    <property type="term" value="F:ATP binding"/>
    <property type="evidence" value="ECO:0007669"/>
    <property type="project" value="UniProtKB-KW"/>
</dbReference>
<dbReference type="FunFam" id="1.10.8.60:FF:000013">
    <property type="entry name" value="DNA polymerase III subunit gamma/tau"/>
    <property type="match status" value="1"/>
</dbReference>
<keyword evidence="3 11" id="KW-0548">Nucleotidyltransferase</keyword>
<keyword evidence="2 11" id="KW-0808">Transferase</keyword>
<evidence type="ECO:0000259" key="13">
    <source>
        <dbReference type="SMART" id="SM00382"/>
    </source>
</evidence>
<proteinExistence type="inferred from homology"/>
<dbReference type="CDD" id="cd18137">
    <property type="entry name" value="HLD_clamp_pol_III_gamma_tau"/>
    <property type="match status" value="1"/>
</dbReference>
<keyword evidence="9 11" id="KW-0239">DNA-directed DNA polymerase</keyword>
<keyword evidence="5" id="KW-0479">Metal-binding</keyword>
<keyword evidence="6 11" id="KW-0547">Nucleotide-binding</keyword>
<dbReference type="NCBIfam" id="TIGR02397">
    <property type="entry name" value="dnaX_nterm"/>
    <property type="match status" value="1"/>
</dbReference>
<dbReference type="PANTHER" id="PTHR11669:SF0">
    <property type="entry name" value="PROTEIN STICHEL-LIKE 2"/>
    <property type="match status" value="1"/>
</dbReference>
<dbReference type="GO" id="GO:0003677">
    <property type="term" value="F:DNA binding"/>
    <property type="evidence" value="ECO:0007669"/>
    <property type="project" value="InterPro"/>
</dbReference>
<protein>
    <recommendedName>
        <fullName evidence="11">DNA polymerase III subunit gamma/tau</fullName>
        <ecNumber evidence="11">2.7.7.7</ecNumber>
    </recommendedName>
</protein>
<feature type="region of interest" description="Disordered" evidence="12">
    <location>
        <begin position="507"/>
        <end position="532"/>
    </location>
</feature>
<evidence type="ECO:0000256" key="7">
    <source>
        <dbReference type="ARBA" id="ARBA00022833"/>
    </source>
</evidence>
<dbReference type="NCBIfam" id="NF004046">
    <property type="entry name" value="PRK05563.1"/>
    <property type="match status" value="1"/>
</dbReference>
<dbReference type="Pfam" id="PF13177">
    <property type="entry name" value="DNA_pol3_delta2"/>
    <property type="match status" value="1"/>
</dbReference>
<reference evidence="14" key="1">
    <citation type="submission" date="2018-01" db="EMBL/GenBank/DDBJ databases">
        <authorList>
            <person name="Regsiter A."/>
            <person name="William W."/>
        </authorList>
    </citation>
    <scope>NUCLEOTIDE SEQUENCE</scope>
    <source>
        <strain evidence="14">TRIP AH-1</strain>
    </source>
</reference>
<feature type="compositionally biased region" description="Basic and acidic residues" evidence="12">
    <location>
        <begin position="515"/>
        <end position="532"/>
    </location>
</feature>
<evidence type="ECO:0000256" key="1">
    <source>
        <dbReference type="ARBA" id="ARBA00006360"/>
    </source>
</evidence>
<evidence type="ECO:0000313" key="14">
    <source>
        <dbReference type="EMBL" id="SPD76079.1"/>
    </source>
</evidence>
<keyword evidence="8 11" id="KW-0067">ATP-binding</keyword>
<dbReference type="GO" id="GO:0046872">
    <property type="term" value="F:metal ion binding"/>
    <property type="evidence" value="ECO:0007669"/>
    <property type="project" value="UniProtKB-KW"/>
</dbReference>
<organism evidence="14">
    <name type="scientific">uncultured Desulfobacterium sp</name>
    <dbReference type="NCBI Taxonomy" id="201089"/>
    <lineage>
        <taxon>Bacteria</taxon>
        <taxon>Pseudomonadati</taxon>
        <taxon>Thermodesulfobacteriota</taxon>
        <taxon>Desulfobacteria</taxon>
        <taxon>Desulfobacterales</taxon>
        <taxon>Desulfobacteriaceae</taxon>
        <taxon>Desulfobacterium</taxon>
        <taxon>environmental samples</taxon>
    </lineage>
</organism>
<dbReference type="PRINTS" id="PR00300">
    <property type="entry name" value="CLPPROTEASEA"/>
</dbReference>